<evidence type="ECO:0000256" key="1">
    <source>
        <dbReference type="SAM" id="MobiDB-lite"/>
    </source>
</evidence>
<dbReference type="AlphaFoldDB" id="A0A8S2QAD2"/>
<sequence length="406" mass="46282">MSSISSHDDNEYSHRQGSVISLVDEDDQMTMNSDSVIRQTSKELSSETRQLSSLSNKYSKLLDLDDTQAIHFGKEYQIATMDLQAVPDVSHDDSTIQSWSQQLPGADQDYRTRAQSDSTDEITVSFGFHHQDPVENKQESNEMEPEEINATVDYETLVRTRQLYEDPNPEVIKKPQMIAPLVYKQNITIKFLKPPPVPLGPLVIREIIRQRPQPAPSPPPPIILREKPPRVPELMTTQFVTKTLPPLPPPPRAVVIERMAPLPPKPQDIIIERWIPYESITQKRQVIVQRAEPPKPYPPSRNVIITYDPVSVKVSPPLLINRETQKQITPDSYEPNSIGNHTTVNAVYNEIDRKKNASSYDNLSDDTLSSMHSYEWNEQPIDQGNNAEDLHAQLMQYDLTKESMPH</sequence>
<organism evidence="2 3">
    <name type="scientific">Rotaria magnacalcarata</name>
    <dbReference type="NCBI Taxonomy" id="392030"/>
    <lineage>
        <taxon>Eukaryota</taxon>
        <taxon>Metazoa</taxon>
        <taxon>Spiralia</taxon>
        <taxon>Gnathifera</taxon>
        <taxon>Rotifera</taxon>
        <taxon>Eurotatoria</taxon>
        <taxon>Bdelloidea</taxon>
        <taxon>Philodinida</taxon>
        <taxon>Philodinidae</taxon>
        <taxon>Rotaria</taxon>
    </lineage>
</organism>
<reference evidence="2" key="1">
    <citation type="submission" date="2021-02" db="EMBL/GenBank/DDBJ databases">
        <authorList>
            <person name="Nowell W R."/>
        </authorList>
    </citation>
    <scope>NUCLEOTIDE SEQUENCE</scope>
</reference>
<comment type="caution">
    <text evidence="2">The sequence shown here is derived from an EMBL/GenBank/DDBJ whole genome shotgun (WGS) entry which is preliminary data.</text>
</comment>
<gene>
    <name evidence="2" type="ORF">BYL167_LOCUS18682</name>
</gene>
<proteinExistence type="predicted"/>
<evidence type="ECO:0000313" key="3">
    <source>
        <dbReference type="Proteomes" id="UP000681967"/>
    </source>
</evidence>
<feature type="region of interest" description="Disordered" evidence="1">
    <location>
        <begin position="1"/>
        <end position="27"/>
    </location>
</feature>
<protein>
    <submittedName>
        <fullName evidence="2">Uncharacterized protein</fullName>
    </submittedName>
</protein>
<feature type="compositionally biased region" description="Basic and acidic residues" evidence="1">
    <location>
        <begin position="1"/>
        <end position="14"/>
    </location>
</feature>
<name>A0A8S2QAD2_9BILA</name>
<dbReference type="Proteomes" id="UP000681967">
    <property type="component" value="Unassembled WGS sequence"/>
</dbReference>
<accession>A0A8S2QAD2</accession>
<evidence type="ECO:0000313" key="2">
    <source>
        <dbReference type="EMBL" id="CAF4092499.1"/>
    </source>
</evidence>
<dbReference type="EMBL" id="CAJOBH010007717">
    <property type="protein sequence ID" value="CAF4092499.1"/>
    <property type="molecule type" value="Genomic_DNA"/>
</dbReference>